<dbReference type="Pfam" id="PF00117">
    <property type="entry name" value="GATase"/>
    <property type="match status" value="1"/>
</dbReference>
<gene>
    <name evidence="2" type="ORF">GCM10009862_20660</name>
</gene>
<dbReference type="InterPro" id="IPR017926">
    <property type="entry name" value="GATASE"/>
</dbReference>
<protein>
    <submittedName>
        <fullName evidence="2">Glutamine amidotransferase</fullName>
    </submittedName>
</protein>
<proteinExistence type="predicted"/>
<sequence length="240" mass="25998">MDFRPLLYLCARPQRDAARAEWASFRVAMGRDEDGLHAWDLVADALPSDAIERYAGFVVGGSPFNVTTPDKGAVQTRLEDDLARVAEAAASGATRAMFTCYGIGVVTRVFGGAVADTYPEGTGSTTVTLTDAGRQDPVFGGLPERFEAFTAHKEGTDILPPDAVLLATNEDCPVQAYRVGQSLYTTQFHPELTPNDFTARMRIYRDGGYFDPSEFDAVAARVLASPVTEPARILHAFARL</sequence>
<evidence type="ECO:0000313" key="3">
    <source>
        <dbReference type="Proteomes" id="UP001500274"/>
    </source>
</evidence>
<dbReference type="InterPro" id="IPR029062">
    <property type="entry name" value="Class_I_gatase-like"/>
</dbReference>
<evidence type="ECO:0000259" key="1">
    <source>
        <dbReference type="Pfam" id="PF00117"/>
    </source>
</evidence>
<feature type="domain" description="Glutamine amidotransferase" evidence="1">
    <location>
        <begin position="100"/>
        <end position="198"/>
    </location>
</feature>
<dbReference type="PANTHER" id="PTHR42695">
    <property type="entry name" value="GLUTAMINE AMIDOTRANSFERASE YLR126C-RELATED"/>
    <property type="match status" value="1"/>
</dbReference>
<evidence type="ECO:0000313" key="2">
    <source>
        <dbReference type="EMBL" id="GAA2581359.1"/>
    </source>
</evidence>
<dbReference type="Gene3D" id="3.40.50.880">
    <property type="match status" value="1"/>
</dbReference>
<keyword evidence="2" id="KW-0315">Glutamine amidotransferase</keyword>
<dbReference type="PANTHER" id="PTHR42695:SF5">
    <property type="entry name" value="GLUTAMINE AMIDOTRANSFERASE YLR126C-RELATED"/>
    <property type="match status" value="1"/>
</dbReference>
<reference evidence="2 3" key="1">
    <citation type="journal article" date="2019" name="Int. J. Syst. Evol. Microbiol.">
        <title>The Global Catalogue of Microorganisms (GCM) 10K type strain sequencing project: providing services to taxonomists for standard genome sequencing and annotation.</title>
        <authorList>
            <consortium name="The Broad Institute Genomics Platform"/>
            <consortium name="The Broad Institute Genome Sequencing Center for Infectious Disease"/>
            <person name="Wu L."/>
            <person name="Ma J."/>
        </authorList>
    </citation>
    <scope>NUCLEOTIDE SEQUENCE [LARGE SCALE GENOMIC DNA]</scope>
    <source>
        <strain evidence="2 3">JCM 16365</strain>
    </source>
</reference>
<dbReference type="Proteomes" id="UP001500274">
    <property type="component" value="Unassembled WGS sequence"/>
</dbReference>
<organism evidence="2 3">
    <name type="scientific">Microbacterium binotii</name>
    <dbReference type="NCBI Taxonomy" id="462710"/>
    <lineage>
        <taxon>Bacteria</taxon>
        <taxon>Bacillati</taxon>
        <taxon>Actinomycetota</taxon>
        <taxon>Actinomycetes</taxon>
        <taxon>Micrococcales</taxon>
        <taxon>Microbacteriaceae</taxon>
        <taxon>Microbacterium</taxon>
    </lineage>
</organism>
<dbReference type="SUPFAM" id="SSF52317">
    <property type="entry name" value="Class I glutamine amidotransferase-like"/>
    <property type="match status" value="1"/>
</dbReference>
<comment type="caution">
    <text evidence="2">The sequence shown here is derived from an EMBL/GenBank/DDBJ whole genome shotgun (WGS) entry which is preliminary data.</text>
</comment>
<dbReference type="CDD" id="cd01741">
    <property type="entry name" value="GATase1_1"/>
    <property type="match status" value="1"/>
</dbReference>
<keyword evidence="3" id="KW-1185">Reference proteome</keyword>
<dbReference type="RefSeq" id="WP_344229191.1">
    <property type="nucleotide sequence ID" value="NZ_BAAARI010000012.1"/>
</dbReference>
<dbReference type="EMBL" id="BAAARI010000012">
    <property type="protein sequence ID" value="GAA2581359.1"/>
    <property type="molecule type" value="Genomic_DNA"/>
</dbReference>
<accession>A0ABN3PF37</accession>
<dbReference type="InterPro" id="IPR044992">
    <property type="entry name" value="ChyE-like"/>
</dbReference>
<name>A0ABN3PF37_9MICO</name>